<dbReference type="Pfam" id="PF02036">
    <property type="entry name" value="SCP2"/>
    <property type="match status" value="1"/>
</dbReference>
<dbReference type="Gene3D" id="3.30.1050.10">
    <property type="entry name" value="SCP2 sterol-binding domain"/>
    <property type="match status" value="1"/>
</dbReference>
<feature type="domain" description="SCP2" evidence="1">
    <location>
        <begin position="35"/>
        <end position="128"/>
    </location>
</feature>
<organism evidence="2 3">
    <name type="scientific">Gemmobacter lanyuensis</name>
    <dbReference type="NCBI Taxonomy" id="1054497"/>
    <lineage>
        <taxon>Bacteria</taxon>
        <taxon>Pseudomonadati</taxon>
        <taxon>Pseudomonadota</taxon>
        <taxon>Alphaproteobacteria</taxon>
        <taxon>Rhodobacterales</taxon>
        <taxon>Paracoccaceae</taxon>
        <taxon>Gemmobacter</taxon>
    </lineage>
</organism>
<name>A0A918J1T0_9RHOB</name>
<evidence type="ECO:0000313" key="3">
    <source>
        <dbReference type="Proteomes" id="UP000628984"/>
    </source>
</evidence>
<evidence type="ECO:0000259" key="1">
    <source>
        <dbReference type="Pfam" id="PF02036"/>
    </source>
</evidence>
<comment type="caution">
    <text evidence="2">The sequence shown here is derived from an EMBL/GenBank/DDBJ whole genome shotgun (WGS) entry which is preliminary data.</text>
</comment>
<accession>A0A918J1T0</accession>
<dbReference type="InterPro" id="IPR003033">
    <property type="entry name" value="SCP2_sterol-bd_dom"/>
</dbReference>
<dbReference type="AlphaFoldDB" id="A0A918J1T0"/>
<keyword evidence="3" id="KW-1185">Reference proteome</keyword>
<proteinExistence type="predicted"/>
<sequence>MPLTFPQAVRNLPAPPLFPLTFLLGRLMRRVAARHPAILTRLGPHAGARILIDAQEGPVLFLMEPAARRLTAHDRSHVPPHDACITGPMADFLSMLHGLEDGDTLFFSGRLTISGDTSAVLALRNALDDAELDLTEEIIATLAAGDAAARLMRWGLRRAGALAGVSLHRQPEDR</sequence>
<dbReference type="Proteomes" id="UP000628984">
    <property type="component" value="Unassembled WGS sequence"/>
</dbReference>
<dbReference type="RefSeq" id="WP_189635095.1">
    <property type="nucleotide sequence ID" value="NZ_BMYQ01000015.1"/>
</dbReference>
<dbReference type="InterPro" id="IPR036527">
    <property type="entry name" value="SCP2_sterol-bd_dom_sf"/>
</dbReference>
<dbReference type="SUPFAM" id="SSF55718">
    <property type="entry name" value="SCP-like"/>
    <property type="match status" value="1"/>
</dbReference>
<reference evidence="2" key="2">
    <citation type="submission" date="2020-09" db="EMBL/GenBank/DDBJ databases">
        <authorList>
            <person name="Sun Q."/>
            <person name="Kim S."/>
        </authorList>
    </citation>
    <scope>NUCLEOTIDE SEQUENCE</scope>
    <source>
        <strain evidence="2">KCTC 23714</strain>
    </source>
</reference>
<gene>
    <name evidence="2" type="ORF">GCM10011452_34200</name>
</gene>
<dbReference type="EMBL" id="BMYQ01000015">
    <property type="protein sequence ID" value="GGW43011.1"/>
    <property type="molecule type" value="Genomic_DNA"/>
</dbReference>
<reference evidence="2" key="1">
    <citation type="journal article" date="2014" name="Int. J. Syst. Evol. Microbiol.">
        <title>Complete genome sequence of Corynebacterium casei LMG S-19264T (=DSM 44701T), isolated from a smear-ripened cheese.</title>
        <authorList>
            <consortium name="US DOE Joint Genome Institute (JGI-PGF)"/>
            <person name="Walter F."/>
            <person name="Albersmeier A."/>
            <person name="Kalinowski J."/>
            <person name="Ruckert C."/>
        </authorList>
    </citation>
    <scope>NUCLEOTIDE SEQUENCE</scope>
    <source>
        <strain evidence="2">KCTC 23714</strain>
    </source>
</reference>
<evidence type="ECO:0000313" key="2">
    <source>
        <dbReference type="EMBL" id="GGW43011.1"/>
    </source>
</evidence>
<protein>
    <recommendedName>
        <fullName evidence="1">SCP2 domain-containing protein</fullName>
    </recommendedName>
</protein>